<name>A0A9P4QBI5_9PEZI</name>
<evidence type="ECO:0000256" key="4">
    <source>
        <dbReference type="ARBA" id="ARBA00022694"/>
    </source>
</evidence>
<dbReference type="InterPro" id="IPR001680">
    <property type="entry name" value="WD40_rpt"/>
</dbReference>
<keyword evidence="4" id="KW-0819">tRNA processing</keyword>
<dbReference type="EMBL" id="MU003787">
    <property type="protein sequence ID" value="KAF2721774.1"/>
    <property type="molecule type" value="Genomic_DNA"/>
</dbReference>
<dbReference type="PROSITE" id="PS50082">
    <property type="entry name" value="WD_REPEATS_2"/>
    <property type="match status" value="1"/>
</dbReference>
<evidence type="ECO:0000256" key="1">
    <source>
        <dbReference type="ARBA" id="ARBA00004496"/>
    </source>
</evidence>
<dbReference type="PANTHER" id="PTHR14344:SF3">
    <property type="entry name" value="WD REPEAT-CONTAINING PROTEIN 6"/>
    <property type="match status" value="1"/>
</dbReference>
<dbReference type="Proteomes" id="UP000799441">
    <property type="component" value="Unassembled WGS sequence"/>
</dbReference>
<dbReference type="PANTHER" id="PTHR14344">
    <property type="entry name" value="WD REPEAT PROTEIN"/>
    <property type="match status" value="1"/>
</dbReference>
<evidence type="ECO:0000256" key="5">
    <source>
        <dbReference type="ARBA" id="ARBA00022737"/>
    </source>
</evidence>
<comment type="caution">
    <text evidence="8">The sequence shown here is derived from an EMBL/GenBank/DDBJ whole genome shotgun (WGS) entry which is preliminary data.</text>
</comment>
<evidence type="ECO:0000256" key="2">
    <source>
        <dbReference type="ARBA" id="ARBA00022490"/>
    </source>
</evidence>
<keyword evidence="9" id="KW-1185">Reference proteome</keyword>
<keyword evidence="5" id="KW-0677">Repeat</keyword>
<evidence type="ECO:0000256" key="7">
    <source>
        <dbReference type="PROSITE-ProRule" id="PRU00221"/>
    </source>
</evidence>
<dbReference type="OrthoDB" id="5594999at2759"/>
<evidence type="ECO:0000256" key="6">
    <source>
        <dbReference type="ARBA" id="ARBA00038255"/>
    </source>
</evidence>
<dbReference type="GO" id="GO:0030488">
    <property type="term" value="P:tRNA methylation"/>
    <property type="evidence" value="ECO:0007669"/>
    <property type="project" value="TreeGrafter"/>
</dbReference>
<keyword evidence="3 7" id="KW-0853">WD repeat</keyword>
<sequence length="1074" mass="116122">MCAASAAPKQWLQHEYHKVPVTAVAFLTREIILAGEGRTLIAYAWESGRRLWSCRVFKSQSIHGILVCGSNLVVWGGCLLRAIEVGFSNLESIACEPRDIIRIDDWVLDATHLSDLSGILLITAHNALLHYSWEQMSSGQRLSGSHACESLVAGSNCILYSAHVKQLSDSLYLIASGTAFGDIVLWSHDRETEVSKIHHTFPAHEGSIFDVRISHFVCLPDDESRRRLLLASCSDDRTIKVWDVSDLNTESPSLANVHQETGFGQKTLAASYSPPCLGQAMAHLSRVWKVRFLDDTPLSGSTGRSHGRHGELQDVLRLRSFGEDATTLEWLLSPSADGSFELHQLSACRPHTGKNIWSAALGPGLVATGAADGSIAIIPDVGHPRAESETASAVGSVELGGADIRSYVFADHDILIGTDTQGQICEIGLSEASPPNATVSSHIDPVPELRGYSITASKAGVTFIGNSRGQVYAYLRLQQKLVKVAEETKKVTGLFASAYGMISLLVTIVGSGIATLLHCGQEESGGFTFADKASLPMPANRIVTSFVHVLLAHQTLAVVGTRDGSIVVFQVKSERTEGMPQCNGSAVRPKLIKNVHHGEAVTSLSYKLNSDDTRDVIIHLYSTGRDGTFAAHRLSGDGEDLTLETVHQLSTPITANVEGHAITDGGHALVWGFKRDTFVSYDLVLQREVMTVKCGGLHRNWAFQLENEGGALVWTKASQVFQTRQRDLPWQAINHSGHGREIKCVAITETVPQLIATGAEDTDIKLLTYSSDALTCLHTLRKHNTGIQDLKWSRSGHYLFSSGGFEEFYVWRTSHGVPGVGVGVVCESRHPRSGASDLRIMGFDLAEDSAGSSEFTIDMCYSDSSLRRWSCRSGQWQLVGEGSYLTSCLTHALHGGGTLLTAASDGCLASWENEATGDLRWAHRHHVHQNAILAAAQCAFRDGLTMVISGSDDNAIGLTMCHVGEKHSFGSTLIPRAHAAAVTAIAVVERLDEDAFTFVSAGIDQKIRVWRVTRDTGDGGVNALRVERIATATTAVADVSSISMVKLSDGGHGFLICGVGMDMWRLELECGLQA</sequence>
<evidence type="ECO:0000313" key="8">
    <source>
        <dbReference type="EMBL" id="KAF2721774.1"/>
    </source>
</evidence>
<dbReference type="SMART" id="SM00320">
    <property type="entry name" value="WD40"/>
    <property type="match status" value="6"/>
</dbReference>
<dbReference type="AlphaFoldDB" id="A0A9P4QBI5"/>
<protein>
    <submittedName>
        <fullName evidence="8">WD40 repeat-like protein</fullName>
    </submittedName>
</protein>
<gene>
    <name evidence="8" type="ORF">K431DRAFT_63559</name>
</gene>
<evidence type="ECO:0000256" key="3">
    <source>
        <dbReference type="ARBA" id="ARBA00022574"/>
    </source>
</evidence>
<comment type="similarity">
    <text evidence="6">Belongs to the WD repeat WDR6 family.</text>
</comment>
<dbReference type="GO" id="GO:0005737">
    <property type="term" value="C:cytoplasm"/>
    <property type="evidence" value="ECO:0007669"/>
    <property type="project" value="UniProtKB-SubCell"/>
</dbReference>
<dbReference type="InterPro" id="IPR051973">
    <property type="entry name" value="tRNA_Anticodon_Mtase-Reg"/>
</dbReference>
<reference evidence="8" key="1">
    <citation type="journal article" date="2020" name="Stud. Mycol.">
        <title>101 Dothideomycetes genomes: a test case for predicting lifestyles and emergence of pathogens.</title>
        <authorList>
            <person name="Haridas S."/>
            <person name="Albert R."/>
            <person name="Binder M."/>
            <person name="Bloem J."/>
            <person name="Labutti K."/>
            <person name="Salamov A."/>
            <person name="Andreopoulos B."/>
            <person name="Baker S."/>
            <person name="Barry K."/>
            <person name="Bills G."/>
            <person name="Bluhm B."/>
            <person name="Cannon C."/>
            <person name="Castanera R."/>
            <person name="Culley D."/>
            <person name="Daum C."/>
            <person name="Ezra D."/>
            <person name="Gonzalez J."/>
            <person name="Henrissat B."/>
            <person name="Kuo A."/>
            <person name="Liang C."/>
            <person name="Lipzen A."/>
            <person name="Lutzoni F."/>
            <person name="Magnuson J."/>
            <person name="Mondo S."/>
            <person name="Nolan M."/>
            <person name="Ohm R."/>
            <person name="Pangilinan J."/>
            <person name="Park H.-J."/>
            <person name="Ramirez L."/>
            <person name="Alfaro M."/>
            <person name="Sun H."/>
            <person name="Tritt A."/>
            <person name="Yoshinaga Y."/>
            <person name="Zwiers L.-H."/>
            <person name="Turgeon B."/>
            <person name="Goodwin S."/>
            <person name="Spatafora J."/>
            <person name="Crous P."/>
            <person name="Grigoriev I."/>
        </authorList>
    </citation>
    <scope>NUCLEOTIDE SEQUENCE</scope>
    <source>
        <strain evidence="8">CBS 116435</strain>
    </source>
</reference>
<comment type="subcellular location">
    <subcellularLocation>
        <location evidence="1">Cytoplasm</location>
    </subcellularLocation>
</comment>
<accession>A0A9P4QBI5</accession>
<dbReference type="InterPro" id="IPR011047">
    <property type="entry name" value="Quinoprotein_ADH-like_sf"/>
</dbReference>
<proteinExistence type="inferred from homology"/>
<keyword evidence="2" id="KW-0963">Cytoplasm</keyword>
<dbReference type="Pfam" id="PF00400">
    <property type="entry name" value="WD40"/>
    <property type="match status" value="2"/>
</dbReference>
<dbReference type="InterPro" id="IPR015943">
    <property type="entry name" value="WD40/YVTN_repeat-like_dom_sf"/>
</dbReference>
<feature type="repeat" description="WD" evidence="7">
    <location>
        <begin position="229"/>
        <end position="252"/>
    </location>
</feature>
<dbReference type="SUPFAM" id="SSF50998">
    <property type="entry name" value="Quinoprotein alcohol dehydrogenase-like"/>
    <property type="match status" value="2"/>
</dbReference>
<organism evidence="8 9">
    <name type="scientific">Polychaeton citri CBS 116435</name>
    <dbReference type="NCBI Taxonomy" id="1314669"/>
    <lineage>
        <taxon>Eukaryota</taxon>
        <taxon>Fungi</taxon>
        <taxon>Dikarya</taxon>
        <taxon>Ascomycota</taxon>
        <taxon>Pezizomycotina</taxon>
        <taxon>Dothideomycetes</taxon>
        <taxon>Dothideomycetidae</taxon>
        <taxon>Capnodiales</taxon>
        <taxon>Capnodiaceae</taxon>
        <taxon>Polychaeton</taxon>
    </lineage>
</organism>
<evidence type="ECO:0000313" key="9">
    <source>
        <dbReference type="Proteomes" id="UP000799441"/>
    </source>
</evidence>
<dbReference type="Gene3D" id="2.130.10.10">
    <property type="entry name" value="YVTN repeat-like/Quinoprotein amine dehydrogenase"/>
    <property type="match status" value="3"/>
</dbReference>